<dbReference type="GO" id="GO:0071949">
    <property type="term" value="F:FAD binding"/>
    <property type="evidence" value="ECO:0007669"/>
    <property type="project" value="InterPro"/>
</dbReference>
<reference evidence="2 3" key="1">
    <citation type="submission" date="2018-06" db="EMBL/GenBank/DDBJ databases">
        <title>Genomic Encyclopedia of Archaeal and Bacterial Type Strains, Phase II (KMG-II): from individual species to whole genera.</title>
        <authorList>
            <person name="Goeker M."/>
        </authorList>
    </citation>
    <scope>NUCLEOTIDE SEQUENCE [LARGE SCALE GENOMIC DNA]</scope>
    <source>
        <strain evidence="2 3">DSM 24464</strain>
    </source>
</reference>
<accession>A0A327RCJ7</accession>
<dbReference type="SMART" id="SM01034">
    <property type="entry name" value="BLUF"/>
    <property type="match status" value="1"/>
</dbReference>
<keyword evidence="3" id="KW-1185">Reference proteome</keyword>
<proteinExistence type="predicted"/>
<feature type="domain" description="BLUF" evidence="1">
    <location>
        <begin position="32"/>
        <end position="123"/>
    </location>
</feature>
<dbReference type="InterPro" id="IPR036046">
    <property type="entry name" value="Acylphosphatase-like_dom_sf"/>
</dbReference>
<dbReference type="Pfam" id="PF04940">
    <property type="entry name" value="BLUF"/>
    <property type="match status" value="1"/>
</dbReference>
<comment type="caution">
    <text evidence="2">The sequence shown here is derived from an EMBL/GenBank/DDBJ whole genome shotgun (WGS) entry which is preliminary data.</text>
</comment>
<dbReference type="OrthoDB" id="1122028at2"/>
<protein>
    <submittedName>
        <fullName evidence="2">FAD-dependent sensor of blue light</fullName>
    </submittedName>
</protein>
<dbReference type="InterPro" id="IPR007024">
    <property type="entry name" value="BLUF_domain"/>
</dbReference>
<dbReference type="SUPFAM" id="SSF54975">
    <property type="entry name" value="Acylphosphatase/BLUF domain-like"/>
    <property type="match status" value="1"/>
</dbReference>
<dbReference type="PROSITE" id="PS50925">
    <property type="entry name" value="BLUF"/>
    <property type="match status" value="1"/>
</dbReference>
<sequence length="166" mass="19726">MKEPEADYFGFTHFRVYELLLLYLHSNTNLMLKTICYKSRVNPNLRLLDFEALFNKTQLNNNSQNITGVLIKKDNEFFQILEGDSETLDTLYELIKKDYRHSKIKLHLNKPIKQLNFKSFDVGYSVINDIKTLYSLQFYIKTLQDNNIENSDFFFQFIESLLEPNS</sequence>
<evidence type="ECO:0000313" key="2">
    <source>
        <dbReference type="EMBL" id="RAJ14579.1"/>
    </source>
</evidence>
<evidence type="ECO:0000313" key="3">
    <source>
        <dbReference type="Proteomes" id="UP000248703"/>
    </source>
</evidence>
<organism evidence="2 3">
    <name type="scientific">Olleya aquimaris</name>
    <dbReference type="NCBI Taxonomy" id="639310"/>
    <lineage>
        <taxon>Bacteria</taxon>
        <taxon>Pseudomonadati</taxon>
        <taxon>Bacteroidota</taxon>
        <taxon>Flavobacteriia</taxon>
        <taxon>Flavobacteriales</taxon>
        <taxon>Flavobacteriaceae</taxon>
    </lineage>
</organism>
<evidence type="ECO:0000259" key="1">
    <source>
        <dbReference type="PROSITE" id="PS50925"/>
    </source>
</evidence>
<dbReference type="AlphaFoldDB" id="A0A327RCJ7"/>
<dbReference type="Gene3D" id="3.30.70.100">
    <property type="match status" value="1"/>
</dbReference>
<dbReference type="EMBL" id="QLLO01000005">
    <property type="protein sequence ID" value="RAJ14579.1"/>
    <property type="molecule type" value="Genomic_DNA"/>
</dbReference>
<gene>
    <name evidence="2" type="ORF">LY08_01757</name>
</gene>
<dbReference type="GO" id="GO:0009882">
    <property type="term" value="F:blue light photoreceptor activity"/>
    <property type="evidence" value="ECO:0007669"/>
    <property type="project" value="InterPro"/>
</dbReference>
<dbReference type="Proteomes" id="UP000248703">
    <property type="component" value="Unassembled WGS sequence"/>
</dbReference>
<name>A0A327RCJ7_9FLAO</name>